<dbReference type="PANTHER" id="PTHR43369">
    <property type="entry name" value="PHOSPHORIBOSYLGLYCINAMIDE FORMYLTRANSFERASE"/>
    <property type="match status" value="1"/>
</dbReference>
<feature type="binding site" evidence="4">
    <location>
        <position position="102"/>
    </location>
    <ligand>
        <name>(6R)-10-formyltetrahydrofolate</name>
        <dbReference type="ChEBI" id="CHEBI:195366"/>
    </ligand>
</feature>
<organism evidence="6 7">
    <name type="scientific">Capnocytophaga canimorsus</name>
    <dbReference type="NCBI Taxonomy" id="28188"/>
    <lineage>
        <taxon>Bacteria</taxon>
        <taxon>Pseudomonadati</taxon>
        <taxon>Bacteroidota</taxon>
        <taxon>Flavobacteriia</taxon>
        <taxon>Flavobacteriales</taxon>
        <taxon>Flavobacteriaceae</taxon>
        <taxon>Capnocytophaga</taxon>
    </lineage>
</organism>
<dbReference type="HAMAP" id="MF_01930">
    <property type="entry name" value="PurN"/>
    <property type="match status" value="1"/>
</dbReference>
<feature type="binding site" evidence="4">
    <location>
        <position position="58"/>
    </location>
    <ligand>
        <name>(6R)-10-formyltetrahydrofolate</name>
        <dbReference type="ChEBI" id="CHEBI:195366"/>
    </ligand>
</feature>
<dbReference type="GO" id="GO:0004644">
    <property type="term" value="F:phosphoribosylglycinamide formyltransferase activity"/>
    <property type="evidence" value="ECO:0007669"/>
    <property type="project" value="UniProtKB-UniRule"/>
</dbReference>
<dbReference type="AlphaFoldDB" id="A0A0B7IE36"/>
<feature type="site" description="Raises pKa of active site His" evidence="4">
    <location>
        <position position="145"/>
    </location>
</feature>
<accession>A0A0B7IE36</accession>
<dbReference type="InterPro" id="IPR036477">
    <property type="entry name" value="Formyl_transf_N_sf"/>
</dbReference>
<dbReference type="SUPFAM" id="SSF53328">
    <property type="entry name" value="Formyltransferase"/>
    <property type="match status" value="1"/>
</dbReference>
<proteinExistence type="inferred from homology"/>
<name>A0A0B7IE36_9FLAO</name>
<sequence>MKKIIILASGSGTNAERIIGYFDQKQTAEVSLILSNNPQAGVLQRAKRLQVPSLVFDRMAFYQTDIVLNIIQNLQPDLIVLAGFLWKFPENILNHYQGGIVNIHPALLPKFGGKGMYGMHVHQKVIEQKETQSGITIHHVNENYDEGAIIFQVQTQVSEQDTPETLAEKIHQLEYEHFPKVIEELLGL</sequence>
<gene>
    <name evidence="4" type="primary">purN</name>
    <name evidence="6" type="ORF">CCAN11_1860005</name>
</gene>
<dbReference type="UniPathway" id="UPA00074">
    <property type="reaction ID" value="UER00126"/>
</dbReference>
<keyword evidence="2 4" id="KW-0808">Transferase</keyword>
<dbReference type="InterPro" id="IPR002376">
    <property type="entry name" value="Formyl_transf_N"/>
</dbReference>
<feature type="domain" description="Formyl transferase N-terminal" evidence="5">
    <location>
        <begin position="2"/>
        <end position="182"/>
    </location>
</feature>
<evidence type="ECO:0000256" key="4">
    <source>
        <dbReference type="HAMAP-Rule" id="MF_01930"/>
    </source>
</evidence>
<comment type="similarity">
    <text evidence="4">Belongs to the GART family.</text>
</comment>
<evidence type="ECO:0000313" key="6">
    <source>
        <dbReference type="EMBL" id="CEN48984.1"/>
    </source>
</evidence>
<dbReference type="Gene3D" id="3.40.50.170">
    <property type="entry name" value="Formyl transferase, N-terminal domain"/>
    <property type="match status" value="1"/>
</dbReference>
<comment type="pathway">
    <text evidence="1 4">Purine metabolism; IMP biosynthesis via de novo pathway; N(2)-formyl-N(1)-(5-phospho-D-ribosyl)glycinamide from N(1)-(5-phospho-D-ribosyl)glycinamide (10-formyl THF route): step 1/1.</text>
</comment>
<feature type="binding site" evidence="4">
    <location>
        <begin position="12"/>
        <end position="14"/>
    </location>
    <ligand>
        <name>N(1)-(5-phospho-beta-D-ribosyl)glycinamide</name>
        <dbReference type="ChEBI" id="CHEBI:143788"/>
    </ligand>
</feature>
<evidence type="ECO:0000313" key="7">
    <source>
        <dbReference type="Proteomes" id="UP000039370"/>
    </source>
</evidence>
<evidence type="ECO:0000256" key="3">
    <source>
        <dbReference type="ARBA" id="ARBA00022755"/>
    </source>
</evidence>
<comment type="catalytic activity">
    <reaction evidence="4">
        <text>N(1)-(5-phospho-beta-D-ribosyl)glycinamide + (6R)-10-formyltetrahydrofolate = N(2)-formyl-N(1)-(5-phospho-beta-D-ribosyl)glycinamide + (6S)-5,6,7,8-tetrahydrofolate + H(+)</text>
        <dbReference type="Rhea" id="RHEA:15053"/>
        <dbReference type="ChEBI" id="CHEBI:15378"/>
        <dbReference type="ChEBI" id="CHEBI:57453"/>
        <dbReference type="ChEBI" id="CHEBI:143788"/>
        <dbReference type="ChEBI" id="CHEBI:147286"/>
        <dbReference type="ChEBI" id="CHEBI:195366"/>
        <dbReference type="EC" id="2.1.2.2"/>
    </reaction>
</comment>
<evidence type="ECO:0000259" key="5">
    <source>
        <dbReference type="Pfam" id="PF00551"/>
    </source>
</evidence>
<comment type="caution">
    <text evidence="4">Lacks conserved residue(s) required for the propagation of feature annotation.</text>
</comment>
<protein>
    <recommendedName>
        <fullName evidence="4">Phosphoribosylglycinamide formyltransferase</fullName>
        <ecNumber evidence="4">2.1.2.2</ecNumber>
    </recommendedName>
    <alternativeName>
        <fullName evidence="4">5'-phosphoribosylglycinamide transformylase</fullName>
    </alternativeName>
    <alternativeName>
        <fullName evidence="4">GAR transformylase</fullName>
        <shortName evidence="4">GART</shortName>
    </alternativeName>
</protein>
<evidence type="ECO:0000256" key="1">
    <source>
        <dbReference type="ARBA" id="ARBA00005054"/>
    </source>
</evidence>
<feature type="active site" description="Proton donor" evidence="4">
    <location>
        <position position="104"/>
    </location>
</feature>
<dbReference type="EC" id="2.1.2.2" evidence="4"/>
<comment type="function">
    <text evidence="4">Catalyzes the transfer of a formyl group from 10-formyltetrahydrofolate to 5-phospho-ribosyl-glycinamide (GAR), producing 5-phospho-ribosyl-N-formylglycinamide (FGAR) and tetrahydrofolate.</text>
</comment>
<dbReference type="EMBL" id="CDOK01000097">
    <property type="protein sequence ID" value="CEN48984.1"/>
    <property type="molecule type" value="Genomic_DNA"/>
</dbReference>
<evidence type="ECO:0000256" key="2">
    <source>
        <dbReference type="ARBA" id="ARBA00022679"/>
    </source>
</evidence>
<dbReference type="GO" id="GO:0005829">
    <property type="term" value="C:cytosol"/>
    <property type="evidence" value="ECO:0007669"/>
    <property type="project" value="TreeGrafter"/>
</dbReference>
<dbReference type="InterPro" id="IPR004607">
    <property type="entry name" value="GART"/>
</dbReference>
<dbReference type="Pfam" id="PF00551">
    <property type="entry name" value="Formyl_trans_N"/>
    <property type="match status" value="1"/>
</dbReference>
<dbReference type="GO" id="GO:0006189">
    <property type="term" value="P:'de novo' IMP biosynthetic process"/>
    <property type="evidence" value="ECO:0007669"/>
    <property type="project" value="UniProtKB-UniRule"/>
</dbReference>
<dbReference type="CDD" id="cd08645">
    <property type="entry name" value="FMT_core_GART"/>
    <property type="match status" value="1"/>
</dbReference>
<dbReference type="Proteomes" id="UP000039370">
    <property type="component" value="Unassembled WGS sequence"/>
</dbReference>
<reference evidence="7" key="1">
    <citation type="submission" date="2015-01" db="EMBL/GenBank/DDBJ databases">
        <authorList>
            <person name="MANFREDI Pablo"/>
        </authorList>
    </citation>
    <scope>NUCLEOTIDE SEQUENCE [LARGE SCALE GENOMIC DNA]</scope>
    <source>
        <strain evidence="7">Cc11</strain>
    </source>
</reference>
<dbReference type="PANTHER" id="PTHR43369:SF2">
    <property type="entry name" value="PHOSPHORIBOSYLGLYCINAMIDE FORMYLTRANSFERASE"/>
    <property type="match status" value="1"/>
</dbReference>
<keyword evidence="3 4" id="KW-0658">Purine biosynthesis</keyword>